<gene>
    <name evidence="3" type="ORF">K1Y79_21195</name>
</gene>
<feature type="signal peptide" evidence="2">
    <location>
        <begin position="1"/>
        <end position="22"/>
    </location>
</feature>
<dbReference type="RefSeq" id="WP_220252196.1">
    <property type="nucleotide sequence ID" value="NZ_JAICCF010000004.1"/>
</dbReference>
<proteinExistence type="predicted"/>
<evidence type="ECO:0000313" key="3">
    <source>
        <dbReference type="EMBL" id="MBW8686865.1"/>
    </source>
</evidence>
<feature type="compositionally biased region" description="Basic residues" evidence="1">
    <location>
        <begin position="47"/>
        <end position="58"/>
    </location>
</feature>
<accession>A0ABS7GHZ6</accession>
<name>A0ABS7GHZ6_9BACT</name>
<evidence type="ECO:0000256" key="1">
    <source>
        <dbReference type="SAM" id="MobiDB-lite"/>
    </source>
</evidence>
<reference evidence="3 4" key="1">
    <citation type="submission" date="2021-08" db="EMBL/GenBank/DDBJ databases">
        <title>The genome sequence of Chitinophaga sp. B61.</title>
        <authorList>
            <person name="Zhang X."/>
        </authorList>
    </citation>
    <scope>NUCLEOTIDE SEQUENCE [LARGE SCALE GENOMIC DNA]</scope>
    <source>
        <strain evidence="3 4">B61</strain>
    </source>
</reference>
<dbReference type="Proteomes" id="UP000812961">
    <property type="component" value="Unassembled WGS sequence"/>
</dbReference>
<evidence type="ECO:0000313" key="4">
    <source>
        <dbReference type="Proteomes" id="UP000812961"/>
    </source>
</evidence>
<protein>
    <recommendedName>
        <fullName evidence="5">Acid shock protein</fullName>
    </recommendedName>
</protein>
<dbReference type="EMBL" id="JAICCF010000004">
    <property type="protein sequence ID" value="MBW8686865.1"/>
    <property type="molecule type" value="Genomic_DNA"/>
</dbReference>
<evidence type="ECO:0008006" key="5">
    <source>
        <dbReference type="Google" id="ProtNLM"/>
    </source>
</evidence>
<feature type="chain" id="PRO_5047291695" description="Acid shock protein" evidence="2">
    <location>
        <begin position="23"/>
        <end position="58"/>
    </location>
</feature>
<keyword evidence="2" id="KW-0732">Signal</keyword>
<feature type="region of interest" description="Disordered" evidence="1">
    <location>
        <begin position="28"/>
        <end position="58"/>
    </location>
</feature>
<sequence length="58" mass="6140">MNVKKGLIAAAVLMSISAVTFAQTAKHHTKKANAKTEKTIADSTQSHKTHKPVAKKAA</sequence>
<evidence type="ECO:0000256" key="2">
    <source>
        <dbReference type="SAM" id="SignalP"/>
    </source>
</evidence>
<organism evidence="3 4">
    <name type="scientific">Chitinophaga rhizophila</name>
    <dbReference type="NCBI Taxonomy" id="2866212"/>
    <lineage>
        <taxon>Bacteria</taxon>
        <taxon>Pseudomonadati</taxon>
        <taxon>Bacteroidota</taxon>
        <taxon>Chitinophagia</taxon>
        <taxon>Chitinophagales</taxon>
        <taxon>Chitinophagaceae</taxon>
        <taxon>Chitinophaga</taxon>
    </lineage>
</organism>
<comment type="caution">
    <text evidence="3">The sequence shown here is derived from an EMBL/GenBank/DDBJ whole genome shotgun (WGS) entry which is preliminary data.</text>
</comment>
<keyword evidence="4" id="KW-1185">Reference proteome</keyword>